<feature type="binding site" evidence="3">
    <location>
        <position position="102"/>
    </location>
    <ligand>
        <name>substrate</name>
    </ligand>
</feature>
<dbReference type="GeneID" id="90768837"/>
<comment type="similarity">
    <text evidence="1">Belongs to the SMP-30/CGR1 family.</text>
</comment>
<dbReference type="EMBL" id="CP036532">
    <property type="protein sequence ID" value="QBK31982.1"/>
    <property type="molecule type" value="Genomic_DNA"/>
</dbReference>
<dbReference type="Gene3D" id="2.120.10.30">
    <property type="entry name" value="TolB, C-terminal domain"/>
    <property type="match status" value="1"/>
</dbReference>
<dbReference type="PRINTS" id="PR01790">
    <property type="entry name" value="SMP30FAMILY"/>
</dbReference>
<evidence type="ECO:0000313" key="6">
    <source>
        <dbReference type="Proteomes" id="UP000293719"/>
    </source>
</evidence>
<feature type="binding site" evidence="3">
    <location>
        <position position="157"/>
    </location>
    <ligand>
        <name>a divalent metal cation</name>
        <dbReference type="ChEBI" id="CHEBI:60240"/>
    </ligand>
</feature>
<gene>
    <name evidence="5" type="ORF">E0E05_16140</name>
</gene>
<protein>
    <submittedName>
        <fullName evidence="5">SMP-30/gluconolactonase/LRE family protein</fullName>
    </submittedName>
</protein>
<evidence type="ECO:0000256" key="1">
    <source>
        <dbReference type="ARBA" id="ARBA00008853"/>
    </source>
</evidence>
<evidence type="ECO:0000256" key="3">
    <source>
        <dbReference type="PIRSR" id="PIRSR605511-2"/>
    </source>
</evidence>
<dbReference type="AlphaFoldDB" id="A0A4P6V3G5"/>
<dbReference type="InterPro" id="IPR005511">
    <property type="entry name" value="SMP-30"/>
</dbReference>
<dbReference type="GO" id="GO:0005509">
    <property type="term" value="F:calcium ion binding"/>
    <property type="evidence" value="ECO:0007669"/>
    <property type="project" value="TreeGrafter"/>
</dbReference>
<comment type="cofactor">
    <cofactor evidence="3">
        <name>Zn(2+)</name>
        <dbReference type="ChEBI" id="CHEBI:29105"/>
    </cofactor>
    <text evidence="3">Binds 1 divalent metal cation per subunit.</text>
</comment>
<evidence type="ECO:0000313" key="5">
    <source>
        <dbReference type="EMBL" id="QBK31982.1"/>
    </source>
</evidence>
<feature type="binding site" evidence="3">
    <location>
        <position position="206"/>
    </location>
    <ligand>
        <name>a divalent metal cation</name>
        <dbReference type="ChEBI" id="CHEBI:60240"/>
    </ligand>
</feature>
<dbReference type="RefSeq" id="WP_131617626.1">
    <property type="nucleotide sequence ID" value="NZ_CP036532.1"/>
</dbReference>
<dbReference type="SUPFAM" id="SSF63829">
    <property type="entry name" value="Calcium-dependent phosphotriesterase"/>
    <property type="match status" value="1"/>
</dbReference>
<dbReference type="OrthoDB" id="2633250at2"/>
<reference evidence="5 6" key="1">
    <citation type="journal article" date="2017" name="Int. J. Syst. Evol. Microbiol.">
        <title>Roseitalea porphyridii gen. nov., sp. nov., isolated from a red alga, and reclassification of Hoeflea suaedae Chung et al. 2013 as Pseudohoeflea suaedae gen. nov., comb. nov.</title>
        <authorList>
            <person name="Hyeon J.W."/>
            <person name="Jeong S.E."/>
            <person name="Baek K."/>
            <person name="Jeon C.O."/>
        </authorList>
    </citation>
    <scope>NUCLEOTIDE SEQUENCE [LARGE SCALE GENOMIC DNA]</scope>
    <source>
        <strain evidence="5 6">MA7-20</strain>
    </source>
</reference>
<dbReference type="InterPro" id="IPR013658">
    <property type="entry name" value="SGL"/>
</dbReference>
<organism evidence="5 6">
    <name type="scientific">Roseitalea porphyridii</name>
    <dbReference type="NCBI Taxonomy" id="1852022"/>
    <lineage>
        <taxon>Bacteria</taxon>
        <taxon>Pseudomonadati</taxon>
        <taxon>Pseudomonadota</taxon>
        <taxon>Alphaproteobacteria</taxon>
        <taxon>Hyphomicrobiales</taxon>
        <taxon>Ahrensiaceae</taxon>
        <taxon>Roseitalea</taxon>
    </lineage>
</organism>
<feature type="binding site" evidence="3">
    <location>
        <position position="16"/>
    </location>
    <ligand>
        <name>a divalent metal cation</name>
        <dbReference type="ChEBI" id="CHEBI:60240"/>
    </ligand>
</feature>
<sequence length="300" mass="32539">MDEVRCIAPTGDHCGEAATWDEERGTIYWVDINRFVLHAHRLESGATRSHLFGEPVVALSLTDRPGVLLVCLASQLVLFDTATGRHTALGVMLPGWPDVRFNDGRTDPCGAFWVGSMGNNVGPQGQNLDPVDGKGRLFRYHAGGDLQEMEAGIGIANTLCWAPDRRTFYFGDTLRNQIRAYPYDAATGDIGPGRIFFEGFERGLPDGSAIDAEGCLWNCRFGGGCIVRVTPDGTIDRIVEMPVANVTTCAFGGRTGSTLFVTTASLMRNEGDRLAGSLFAIETDTRGLPENRFKTEGSAR</sequence>
<evidence type="ECO:0000256" key="2">
    <source>
        <dbReference type="PIRSR" id="PIRSR605511-1"/>
    </source>
</evidence>
<dbReference type="PANTHER" id="PTHR10907:SF47">
    <property type="entry name" value="REGUCALCIN"/>
    <property type="match status" value="1"/>
</dbReference>
<dbReference type="PANTHER" id="PTHR10907">
    <property type="entry name" value="REGUCALCIN"/>
    <property type="match status" value="1"/>
</dbReference>
<feature type="binding site" evidence="3">
    <location>
        <position position="100"/>
    </location>
    <ligand>
        <name>substrate</name>
    </ligand>
</feature>
<feature type="active site" description="Proton donor/acceptor" evidence="2">
    <location>
        <position position="206"/>
    </location>
</feature>
<dbReference type="InterPro" id="IPR011042">
    <property type="entry name" value="6-blade_b-propeller_TolB-like"/>
</dbReference>
<name>A0A4P6V3G5_9HYPH</name>
<dbReference type="GO" id="GO:0004341">
    <property type="term" value="F:gluconolactonase activity"/>
    <property type="evidence" value="ECO:0007669"/>
    <property type="project" value="TreeGrafter"/>
</dbReference>
<feature type="domain" description="SMP-30/Gluconolactonase/LRE-like region" evidence="4">
    <location>
        <begin position="14"/>
        <end position="264"/>
    </location>
</feature>
<keyword evidence="3" id="KW-0479">Metal-binding</keyword>
<keyword evidence="3" id="KW-0862">Zinc</keyword>
<evidence type="ECO:0000259" key="4">
    <source>
        <dbReference type="Pfam" id="PF08450"/>
    </source>
</evidence>
<dbReference type="KEGG" id="rpod:E0E05_16140"/>
<dbReference type="Pfam" id="PF08450">
    <property type="entry name" value="SGL"/>
    <property type="match status" value="1"/>
</dbReference>
<dbReference type="Proteomes" id="UP000293719">
    <property type="component" value="Chromosome"/>
</dbReference>
<proteinExistence type="inferred from homology"/>
<accession>A0A4P6V3G5</accession>
<dbReference type="GO" id="GO:0019853">
    <property type="term" value="P:L-ascorbic acid biosynthetic process"/>
    <property type="evidence" value="ECO:0007669"/>
    <property type="project" value="TreeGrafter"/>
</dbReference>
<keyword evidence="6" id="KW-1185">Reference proteome</keyword>